<gene>
    <name evidence="4" type="ORF">RirG_053400</name>
</gene>
<sequence>MEGSSSQSGSSFTNTAPGNLENNNSLSYKTILCENISNNRILLKLEEDGFITPDEKAKELIKELSEIKYLYALKVLFENLQSEFSSQVLANSLEALVDTPFNHYSKESVARLELHLRTLVTVLERICFSPIVLGKELRDKVYNSLAKFAEIHRKTTQVIEIGLDNNFRRNFNQFNQQSNNQDKQIIKKRNYNIDFLLIHLRDSLHSLRDDETWFQEIIRRTKDFLKAALNITPGILSIAGVSLPNDNCSILSLLTQVRQSLSFKYPVASYYIDWRIILIIQNNLFIWSESSEKIISKKFSELVLMEYIWSFLEREWVNAADKSILGSQTKFEEVSNKVTKALKNAGGLLNDLAGNEPIALPHTLWFGILDLAQNLIQRSSRKATYGLCYYLAIESLNKAPSSFIQFKSIELLLHLYNIDNKMFSMIEIDFDQYTQKLSENNLEDSLEKFRNLLTFVKEKYHEDLKILSNNIGKGKEGKGKSLNLNSYLKKEQTSNSNILNVIADEITCPISSEPTDQLCILKCQHMLALSNLKRLKQKICPNCREKIEDNDIRYLPQNSIYKNLYTKFFESGYILPSIELENSDDSDDSDNSEVELILTKKKKFMNSIIKLNSNISSSLLSRITKKQHPTYQNIIKEINEKNYEKAESLCKEFLNFFPKSYSSRCILAYIYRGLDNYKQAHLYLEEAIDLNPKKPVAHFIHGEIYFRQNKYEEAIDVLKKLLEYKVKLNNLYIILGNSHLLRNYGNYDYMKAAEYYNISLKNDSNSYLCLKNYTYSYEKQGFYLNALMILGKLLDISKKDSLVLCYYGEILYNMKQYSKAILYFTEANIIDPENIHNLNKRAIANYAIQEYDKVILDLDKIIQLDPLNSSAYYLKGLTYYTKNDINNVTILFEKYAELFKLPSSQSNSLEKFQLFHLEYLLNENSSKDLNNILTKINQIPNISKNKLLLLIRCKIYIELNKYYEAKVDLDMLYILSDKYNDYYHREFSYIHLLQKYSDFWSYLYKVCKIDECDFTKLGITNKFSKYMYKKKHVYFISNLTNLNSELCQFQESDISSLLGLVLYSKNGKLRLDLPRHYRYYNYYLICKINVKKILSKDCFIKFIYNNNEYNQSEHMLKHEDVSKLEGLGWIEYQNLTYSYGTQLSIEINSIEMQIDYVRFGYSPNKITSIPNMSLMGYLLPYYHQFFSNVPEIFKDKYFSRKEMENLLDLNDILSNL</sequence>
<reference evidence="4 5" key="1">
    <citation type="submission" date="2014-02" db="EMBL/GenBank/DDBJ databases">
        <title>Single nucleus genome sequencing reveals high similarity among nuclei of an endomycorrhizal fungus.</title>
        <authorList>
            <person name="Lin K."/>
            <person name="Geurts R."/>
            <person name="Zhang Z."/>
            <person name="Limpens E."/>
            <person name="Saunders D.G."/>
            <person name="Mu D."/>
            <person name="Pang E."/>
            <person name="Cao H."/>
            <person name="Cha H."/>
            <person name="Lin T."/>
            <person name="Zhou Q."/>
            <person name="Shang Y."/>
            <person name="Li Y."/>
            <person name="Ivanov S."/>
            <person name="Sharma T."/>
            <person name="Velzen R.V."/>
            <person name="Ruijter N.D."/>
            <person name="Aanen D.K."/>
            <person name="Win J."/>
            <person name="Kamoun S."/>
            <person name="Bisseling T."/>
            <person name="Huang S."/>
        </authorList>
    </citation>
    <scope>NUCLEOTIDE SEQUENCE [LARGE SCALE GENOMIC DNA]</scope>
    <source>
        <strain evidence="5">DAOM197198w</strain>
    </source>
</reference>
<dbReference type="HOGENOM" id="CLU_003439_1_0_1"/>
<dbReference type="SMART" id="SM00028">
    <property type="entry name" value="TPR"/>
    <property type="match status" value="5"/>
</dbReference>
<evidence type="ECO:0000313" key="4">
    <source>
        <dbReference type="EMBL" id="EXX74191.1"/>
    </source>
</evidence>
<evidence type="ECO:0000256" key="2">
    <source>
        <dbReference type="ARBA" id="ARBA00022803"/>
    </source>
</evidence>
<comment type="caution">
    <text evidence="4">The sequence shown here is derived from an EMBL/GenBank/DDBJ whole genome shotgun (WGS) entry which is preliminary data.</text>
</comment>
<dbReference type="SUPFAM" id="SSF57850">
    <property type="entry name" value="RING/U-box"/>
    <property type="match status" value="1"/>
</dbReference>
<protein>
    <submittedName>
        <fullName evidence="4">Uncharacterized protein</fullName>
    </submittedName>
</protein>
<dbReference type="AlphaFoldDB" id="A0A015LNE7"/>
<dbReference type="SMR" id="A0A015LNE7"/>
<dbReference type="InterPro" id="IPR019734">
    <property type="entry name" value="TPR_rpt"/>
</dbReference>
<evidence type="ECO:0000313" key="5">
    <source>
        <dbReference type="Proteomes" id="UP000022910"/>
    </source>
</evidence>
<feature type="repeat" description="TPR" evidence="3">
    <location>
        <begin position="801"/>
        <end position="834"/>
    </location>
</feature>
<dbReference type="InterPro" id="IPR011990">
    <property type="entry name" value="TPR-like_helical_dom_sf"/>
</dbReference>
<dbReference type="Proteomes" id="UP000022910">
    <property type="component" value="Unassembled WGS sequence"/>
</dbReference>
<dbReference type="Gene3D" id="3.30.40.10">
    <property type="entry name" value="Zinc/RING finger domain, C3HC4 (zinc finger)"/>
    <property type="match status" value="1"/>
</dbReference>
<name>A0A015LNE7_RHIIW</name>
<dbReference type="PANTHER" id="PTHR44858:SF1">
    <property type="entry name" value="UDP-N-ACETYLGLUCOSAMINE--PEPTIDE N-ACETYLGLUCOSAMINYLTRANSFERASE SPINDLY-RELATED"/>
    <property type="match status" value="1"/>
</dbReference>
<keyword evidence="2 3" id="KW-0802">TPR repeat</keyword>
<feature type="repeat" description="TPR" evidence="3">
    <location>
        <begin position="661"/>
        <end position="694"/>
    </location>
</feature>
<evidence type="ECO:0000256" key="3">
    <source>
        <dbReference type="PROSITE-ProRule" id="PRU00339"/>
    </source>
</evidence>
<accession>A0A015LNE7</accession>
<proteinExistence type="predicted"/>
<organism evidence="4 5">
    <name type="scientific">Rhizophagus irregularis (strain DAOM 197198w)</name>
    <name type="common">Glomus intraradices</name>
    <dbReference type="NCBI Taxonomy" id="1432141"/>
    <lineage>
        <taxon>Eukaryota</taxon>
        <taxon>Fungi</taxon>
        <taxon>Fungi incertae sedis</taxon>
        <taxon>Mucoromycota</taxon>
        <taxon>Glomeromycotina</taxon>
        <taxon>Glomeromycetes</taxon>
        <taxon>Glomerales</taxon>
        <taxon>Glomeraceae</taxon>
        <taxon>Rhizophagus</taxon>
    </lineage>
</organism>
<keyword evidence="1" id="KW-0677">Repeat</keyword>
<dbReference type="InterPro" id="IPR013083">
    <property type="entry name" value="Znf_RING/FYVE/PHD"/>
</dbReference>
<feature type="repeat" description="TPR" evidence="3">
    <location>
        <begin position="695"/>
        <end position="728"/>
    </location>
</feature>
<dbReference type="SUPFAM" id="SSF48452">
    <property type="entry name" value="TPR-like"/>
    <property type="match status" value="1"/>
</dbReference>
<dbReference type="STRING" id="1432141.A0A015LNE7"/>
<evidence type="ECO:0000256" key="1">
    <source>
        <dbReference type="ARBA" id="ARBA00022737"/>
    </source>
</evidence>
<dbReference type="Pfam" id="PF12895">
    <property type="entry name" value="ANAPC3"/>
    <property type="match status" value="1"/>
</dbReference>
<dbReference type="EMBL" id="JEMT01013139">
    <property type="protein sequence ID" value="EXX74191.1"/>
    <property type="molecule type" value="Genomic_DNA"/>
</dbReference>
<dbReference type="Gene3D" id="1.25.40.10">
    <property type="entry name" value="Tetratricopeptide repeat domain"/>
    <property type="match status" value="2"/>
</dbReference>
<dbReference type="PROSITE" id="PS50005">
    <property type="entry name" value="TPR"/>
    <property type="match status" value="3"/>
</dbReference>
<dbReference type="PANTHER" id="PTHR44858">
    <property type="entry name" value="TETRATRICOPEPTIDE REPEAT PROTEIN 6"/>
    <property type="match status" value="1"/>
</dbReference>
<keyword evidence="5" id="KW-1185">Reference proteome</keyword>
<dbReference type="InterPro" id="IPR050498">
    <property type="entry name" value="Ycf3"/>
</dbReference>